<keyword evidence="1 3" id="KW-0547">Nucleotide-binding</keyword>
<keyword evidence="3 5" id="KW-0808">Transferase</keyword>
<evidence type="ECO:0000256" key="4">
    <source>
        <dbReference type="NCBIfam" id="TIGR00152"/>
    </source>
</evidence>
<dbReference type="UniPathway" id="UPA00241">
    <property type="reaction ID" value="UER00356"/>
</dbReference>
<dbReference type="Pfam" id="PF01121">
    <property type="entry name" value="CoaE"/>
    <property type="match status" value="1"/>
</dbReference>
<dbReference type="Proteomes" id="UP000515570">
    <property type="component" value="Chromosome"/>
</dbReference>
<dbReference type="GO" id="GO:0005737">
    <property type="term" value="C:cytoplasm"/>
    <property type="evidence" value="ECO:0007669"/>
    <property type="project" value="UniProtKB-SubCell"/>
</dbReference>
<dbReference type="Gene3D" id="3.40.50.300">
    <property type="entry name" value="P-loop containing nucleotide triphosphate hydrolases"/>
    <property type="match status" value="1"/>
</dbReference>
<keyword evidence="3 5" id="KW-0418">Kinase</keyword>
<dbReference type="GO" id="GO:0004140">
    <property type="term" value="F:dephospho-CoA kinase activity"/>
    <property type="evidence" value="ECO:0007669"/>
    <property type="project" value="UniProtKB-UniRule"/>
</dbReference>
<proteinExistence type="inferred from homology"/>
<dbReference type="EMBL" id="CP059833">
    <property type="protein sequence ID" value="QMV85194.1"/>
    <property type="molecule type" value="Genomic_DNA"/>
</dbReference>
<evidence type="ECO:0000313" key="6">
    <source>
        <dbReference type="Proteomes" id="UP000515570"/>
    </source>
</evidence>
<keyword evidence="2 3" id="KW-0067">ATP-binding</keyword>
<gene>
    <name evidence="3" type="primary">coaE</name>
    <name evidence="5" type="ORF">HW450_12920</name>
</gene>
<dbReference type="PROSITE" id="PS51219">
    <property type="entry name" value="DPCK"/>
    <property type="match status" value="1"/>
</dbReference>
<comment type="pathway">
    <text evidence="3">Cofactor biosynthesis; coenzyme A biosynthesis; CoA from (R)-pantothenate: step 5/5.</text>
</comment>
<organism evidence="5 6">
    <name type="scientific">Corynebacterium hindlerae</name>
    <dbReference type="NCBI Taxonomy" id="699041"/>
    <lineage>
        <taxon>Bacteria</taxon>
        <taxon>Bacillati</taxon>
        <taxon>Actinomycetota</taxon>
        <taxon>Actinomycetes</taxon>
        <taxon>Mycobacteriales</taxon>
        <taxon>Corynebacteriaceae</taxon>
        <taxon>Corynebacterium</taxon>
    </lineage>
</organism>
<feature type="binding site" evidence="3">
    <location>
        <begin position="10"/>
        <end position="15"/>
    </location>
    <ligand>
        <name>ATP</name>
        <dbReference type="ChEBI" id="CHEBI:30616"/>
    </ligand>
</feature>
<comment type="subcellular location">
    <subcellularLocation>
        <location evidence="3">Cytoplasm</location>
    </subcellularLocation>
</comment>
<dbReference type="EC" id="2.7.1.24" evidence="3 4"/>
<comment type="catalytic activity">
    <reaction evidence="3">
        <text>3'-dephospho-CoA + ATP = ADP + CoA + H(+)</text>
        <dbReference type="Rhea" id="RHEA:18245"/>
        <dbReference type="ChEBI" id="CHEBI:15378"/>
        <dbReference type="ChEBI" id="CHEBI:30616"/>
        <dbReference type="ChEBI" id="CHEBI:57287"/>
        <dbReference type="ChEBI" id="CHEBI:57328"/>
        <dbReference type="ChEBI" id="CHEBI:456216"/>
        <dbReference type="EC" id="2.7.1.24"/>
    </reaction>
</comment>
<dbReference type="HAMAP" id="MF_00376">
    <property type="entry name" value="Dephospho_CoA_kinase"/>
    <property type="match status" value="1"/>
</dbReference>
<accession>A0A7G5FF03</accession>
<keyword evidence="6" id="KW-1185">Reference proteome</keyword>
<dbReference type="NCBIfam" id="NF002879">
    <property type="entry name" value="PRK03333.1"/>
    <property type="match status" value="1"/>
</dbReference>
<comment type="similarity">
    <text evidence="3">Belongs to the CoaE family.</text>
</comment>
<evidence type="ECO:0000256" key="1">
    <source>
        <dbReference type="ARBA" id="ARBA00022741"/>
    </source>
</evidence>
<reference evidence="5 6" key="1">
    <citation type="submission" date="2020-07" db="EMBL/GenBank/DDBJ databases">
        <title>non toxigenic Corynebacterium sp. nov from a clinical source.</title>
        <authorList>
            <person name="Bernier A.-M."/>
            <person name="Bernard K."/>
        </authorList>
    </citation>
    <scope>NUCLEOTIDE SEQUENCE [LARGE SCALE GENOMIC DNA]</scope>
    <source>
        <strain evidence="6">NML 93-0612</strain>
    </source>
</reference>
<dbReference type="AlphaFoldDB" id="A0A7G5FF03"/>
<dbReference type="GO" id="GO:0005524">
    <property type="term" value="F:ATP binding"/>
    <property type="evidence" value="ECO:0007669"/>
    <property type="project" value="UniProtKB-UniRule"/>
</dbReference>
<dbReference type="GO" id="GO:0015937">
    <property type="term" value="P:coenzyme A biosynthetic process"/>
    <property type="evidence" value="ECO:0007669"/>
    <property type="project" value="UniProtKB-UniRule"/>
</dbReference>
<dbReference type="RefSeq" id="WP_182385999.1">
    <property type="nucleotide sequence ID" value="NZ_CP059833.1"/>
</dbReference>
<dbReference type="InterPro" id="IPR001977">
    <property type="entry name" value="Depp_CoAkinase"/>
</dbReference>
<dbReference type="PANTHER" id="PTHR10695">
    <property type="entry name" value="DEPHOSPHO-COA KINASE-RELATED"/>
    <property type="match status" value="1"/>
</dbReference>
<comment type="function">
    <text evidence="3">Catalyzes the phosphorylation of the 3'-hydroxyl group of dephosphocoenzyme A to form coenzyme A.</text>
</comment>
<keyword evidence="3" id="KW-0173">Coenzyme A biosynthesis</keyword>
<sequence>MLIGLTGGIGSGKSTVATMLRHRGFTIIDADQIARDIVEPGEPALAALIDAFGPDIIDGQRLNRPKLAEIAFASPSATARLNAIMHPRIREETDRRIAQAPGDVVYDMPLLVDLGLHKNMDLVVVVTVDPETRVQRLIGRGLTADDARKRMSAQISDDQRNAAADVLIDNNGTLEELQLQVDAFVERIRHA</sequence>
<keyword evidence="3" id="KW-0963">Cytoplasm</keyword>
<evidence type="ECO:0000313" key="5">
    <source>
        <dbReference type="EMBL" id="QMV85194.1"/>
    </source>
</evidence>
<evidence type="ECO:0000256" key="2">
    <source>
        <dbReference type="ARBA" id="ARBA00022840"/>
    </source>
</evidence>
<dbReference type="InterPro" id="IPR027417">
    <property type="entry name" value="P-loop_NTPase"/>
</dbReference>
<dbReference type="PANTHER" id="PTHR10695:SF46">
    <property type="entry name" value="BIFUNCTIONAL COENZYME A SYNTHASE-RELATED"/>
    <property type="match status" value="1"/>
</dbReference>
<dbReference type="NCBIfam" id="TIGR00152">
    <property type="entry name" value="dephospho-CoA kinase"/>
    <property type="match status" value="1"/>
</dbReference>
<protein>
    <recommendedName>
        <fullName evidence="3 4">Dephospho-CoA kinase</fullName>
        <ecNumber evidence="3 4">2.7.1.24</ecNumber>
    </recommendedName>
    <alternativeName>
        <fullName evidence="3">Dephosphocoenzyme A kinase</fullName>
    </alternativeName>
</protein>
<dbReference type="CDD" id="cd02022">
    <property type="entry name" value="DPCK"/>
    <property type="match status" value="1"/>
</dbReference>
<dbReference type="SUPFAM" id="SSF52540">
    <property type="entry name" value="P-loop containing nucleoside triphosphate hydrolases"/>
    <property type="match status" value="1"/>
</dbReference>
<name>A0A7G5FF03_9CORY</name>
<evidence type="ECO:0000256" key="3">
    <source>
        <dbReference type="HAMAP-Rule" id="MF_00376"/>
    </source>
</evidence>